<evidence type="ECO:0000256" key="6">
    <source>
        <dbReference type="SAM" id="Phobius"/>
    </source>
</evidence>
<feature type="transmembrane region" description="Helical" evidence="6">
    <location>
        <begin position="12"/>
        <end position="33"/>
    </location>
</feature>
<dbReference type="Proteomes" id="UP000016519">
    <property type="component" value="Unassembled WGS sequence"/>
</dbReference>
<sequence>MSELKEKKGLDTGGKSIVSLMVALLVAIFAFQLNASMLSPALTTMEHELNTSAASIALTQTIFFTAAALFSLFLPRMADLMGRKKVLLGMLAATTIGCAISALAPNVTFLMIGRIFQGAAGPIVPMCLIMLHQRVTEDKQYTKLMAILTSVNGGIAGVDALLGGWLAGNWGFRAVFWVMAIIAAAAIILVFLFAEESTAAETPAMDWLGALFLVVAMGTLITAINEMQKLAAANWTYAIILIVISAASFIAFWQTEKRKKDPMVSTFYMKQRRTWGLLITTTLTMTGVFAVMNGIVPAIAQDPKFGTGLGADVVSFATLTPYALIGLAFGPVAGVLASKFGYLKVLRGGMIVTLAGVALGFFVAGHANVWGLVLVSVILGFSYAGTVNIMLNGLGIVLSPKDNEGYLPGLNAGAFNLGAGLSYVALYAAQNVVSQASGVTAGYTAAMMTGLILVVLGFAASFLIPRPGSNE</sequence>
<evidence type="ECO:0000256" key="4">
    <source>
        <dbReference type="ARBA" id="ARBA00022989"/>
    </source>
</evidence>
<feature type="transmembrane region" description="Helical" evidence="6">
    <location>
        <begin position="111"/>
        <end position="132"/>
    </location>
</feature>
<feature type="transmembrane region" description="Helical" evidence="6">
    <location>
        <begin position="370"/>
        <end position="398"/>
    </location>
</feature>
<dbReference type="Gene3D" id="1.20.1250.20">
    <property type="entry name" value="MFS general substrate transporter like domains"/>
    <property type="match status" value="1"/>
</dbReference>
<accession>U1RB87</accession>
<feature type="transmembrane region" description="Helical" evidence="6">
    <location>
        <begin position="86"/>
        <end position="105"/>
    </location>
</feature>
<feature type="transmembrane region" description="Helical" evidence="6">
    <location>
        <begin position="206"/>
        <end position="224"/>
    </location>
</feature>
<comment type="caution">
    <text evidence="8">The sequence shown here is derived from an EMBL/GenBank/DDBJ whole genome shotgun (WGS) entry which is preliminary data.</text>
</comment>
<evidence type="ECO:0000256" key="2">
    <source>
        <dbReference type="ARBA" id="ARBA00022448"/>
    </source>
</evidence>
<feature type="transmembrane region" description="Helical" evidence="6">
    <location>
        <begin position="319"/>
        <end position="338"/>
    </location>
</feature>
<dbReference type="EMBL" id="AWSI01000021">
    <property type="protein sequence ID" value="ERH30844.1"/>
    <property type="molecule type" value="Genomic_DNA"/>
</dbReference>
<feature type="transmembrane region" description="Helical" evidence="6">
    <location>
        <begin position="230"/>
        <end position="253"/>
    </location>
</feature>
<keyword evidence="2" id="KW-0813">Transport</keyword>
<feature type="transmembrane region" description="Helical" evidence="6">
    <location>
        <begin position="274"/>
        <end position="299"/>
    </location>
</feature>
<feature type="transmembrane region" description="Helical" evidence="6">
    <location>
        <begin position="345"/>
        <end position="364"/>
    </location>
</feature>
<feature type="domain" description="Major facilitator superfamily (MFS) profile" evidence="7">
    <location>
        <begin position="20"/>
        <end position="468"/>
    </location>
</feature>
<dbReference type="Gene3D" id="1.20.1720.10">
    <property type="entry name" value="Multidrug resistance protein D"/>
    <property type="match status" value="1"/>
</dbReference>
<comment type="subcellular location">
    <subcellularLocation>
        <location evidence="1">Cell membrane</location>
        <topology evidence="1">Multi-pass membrane protein</topology>
    </subcellularLocation>
</comment>
<dbReference type="PANTHER" id="PTHR42718:SF9">
    <property type="entry name" value="MAJOR FACILITATOR SUPERFAMILY MULTIDRUG TRANSPORTER MFSC"/>
    <property type="match status" value="1"/>
</dbReference>
<dbReference type="InterPro" id="IPR036259">
    <property type="entry name" value="MFS_trans_sf"/>
</dbReference>
<feature type="transmembrane region" description="Helical" evidence="6">
    <location>
        <begin position="174"/>
        <end position="194"/>
    </location>
</feature>
<dbReference type="HOGENOM" id="CLU_000960_34_2_11"/>
<feature type="transmembrane region" description="Helical" evidence="6">
    <location>
        <begin position="144"/>
        <end position="168"/>
    </location>
</feature>
<name>U1RB87_9BIFI</name>
<gene>
    <name evidence="8" type="ORF">HMPREF9244_00792</name>
</gene>
<reference evidence="8 9" key="1">
    <citation type="submission" date="2013-08" db="EMBL/GenBank/DDBJ databases">
        <authorList>
            <person name="Weinstock G."/>
            <person name="Sodergren E."/>
            <person name="Wylie T."/>
            <person name="Fulton L."/>
            <person name="Fulton R."/>
            <person name="Fronick C."/>
            <person name="O'Laughlin M."/>
            <person name="Godfrey J."/>
            <person name="Miner T."/>
            <person name="Herter B."/>
            <person name="Appelbaum E."/>
            <person name="Cordes M."/>
            <person name="Lek S."/>
            <person name="Wollam A."/>
            <person name="Pepin K.H."/>
            <person name="Palsikar V.B."/>
            <person name="Mitreva M."/>
            <person name="Wilson R.K."/>
        </authorList>
    </citation>
    <scope>NUCLEOTIDE SEQUENCE [LARGE SCALE GENOMIC DNA]</scope>
    <source>
        <strain evidence="8 9">F0580</strain>
    </source>
</reference>
<feature type="transmembrane region" description="Helical" evidence="6">
    <location>
        <begin position="441"/>
        <end position="464"/>
    </location>
</feature>
<evidence type="ECO:0000313" key="8">
    <source>
        <dbReference type="EMBL" id="ERH30844.1"/>
    </source>
</evidence>
<keyword evidence="9" id="KW-1185">Reference proteome</keyword>
<feature type="transmembrane region" description="Helical" evidence="6">
    <location>
        <begin position="410"/>
        <end position="429"/>
    </location>
</feature>
<dbReference type="InterPro" id="IPR020846">
    <property type="entry name" value="MFS_dom"/>
</dbReference>
<evidence type="ECO:0000256" key="3">
    <source>
        <dbReference type="ARBA" id="ARBA00022692"/>
    </source>
</evidence>
<keyword evidence="4 6" id="KW-1133">Transmembrane helix</keyword>
<keyword evidence="5 6" id="KW-0472">Membrane</keyword>
<dbReference type="AlphaFoldDB" id="U1RB87"/>
<proteinExistence type="predicted"/>
<protein>
    <submittedName>
        <fullName evidence="8">Transporter, major facilitator family protein</fullName>
    </submittedName>
</protein>
<feature type="transmembrane region" description="Helical" evidence="6">
    <location>
        <begin position="53"/>
        <end position="74"/>
    </location>
</feature>
<dbReference type="Pfam" id="PF07690">
    <property type="entry name" value="MFS_1"/>
    <property type="match status" value="1"/>
</dbReference>
<dbReference type="GO" id="GO:0022857">
    <property type="term" value="F:transmembrane transporter activity"/>
    <property type="evidence" value="ECO:0007669"/>
    <property type="project" value="InterPro"/>
</dbReference>
<evidence type="ECO:0000256" key="5">
    <source>
        <dbReference type="ARBA" id="ARBA00023136"/>
    </source>
</evidence>
<dbReference type="GO" id="GO:0005886">
    <property type="term" value="C:plasma membrane"/>
    <property type="evidence" value="ECO:0007669"/>
    <property type="project" value="UniProtKB-SubCell"/>
</dbReference>
<organism evidence="8 9">
    <name type="scientific">Alloscardovia omnicolens F0580</name>
    <dbReference type="NCBI Taxonomy" id="1321816"/>
    <lineage>
        <taxon>Bacteria</taxon>
        <taxon>Bacillati</taxon>
        <taxon>Actinomycetota</taxon>
        <taxon>Actinomycetes</taxon>
        <taxon>Bifidobacteriales</taxon>
        <taxon>Bifidobacteriaceae</taxon>
        <taxon>Alloscardovia</taxon>
    </lineage>
</organism>
<dbReference type="SUPFAM" id="SSF103473">
    <property type="entry name" value="MFS general substrate transporter"/>
    <property type="match status" value="1"/>
</dbReference>
<dbReference type="PANTHER" id="PTHR42718">
    <property type="entry name" value="MAJOR FACILITATOR SUPERFAMILY MULTIDRUG TRANSPORTER MFSC"/>
    <property type="match status" value="1"/>
</dbReference>
<dbReference type="InterPro" id="IPR011701">
    <property type="entry name" value="MFS"/>
</dbReference>
<evidence type="ECO:0000259" key="7">
    <source>
        <dbReference type="PROSITE" id="PS50850"/>
    </source>
</evidence>
<evidence type="ECO:0000313" key="9">
    <source>
        <dbReference type="Proteomes" id="UP000016519"/>
    </source>
</evidence>
<dbReference type="STRING" id="419015.HMPREF3214_00750"/>
<evidence type="ECO:0000256" key="1">
    <source>
        <dbReference type="ARBA" id="ARBA00004651"/>
    </source>
</evidence>
<keyword evidence="3 6" id="KW-0812">Transmembrane</keyword>
<dbReference type="PROSITE" id="PS50850">
    <property type="entry name" value="MFS"/>
    <property type="match status" value="1"/>
</dbReference>
<dbReference type="PATRIC" id="fig|1321816.3.peg.694"/>